<dbReference type="Gene3D" id="1.10.287.1490">
    <property type="match status" value="1"/>
</dbReference>
<evidence type="ECO:0000313" key="12">
    <source>
        <dbReference type="EnsemblPlants" id="AET6Gv20134500.21"/>
    </source>
</evidence>
<evidence type="ECO:0000256" key="4">
    <source>
        <dbReference type="ARBA" id="ARBA00022741"/>
    </source>
</evidence>
<evidence type="ECO:0000256" key="8">
    <source>
        <dbReference type="ARBA" id="ARBA00023172"/>
    </source>
</evidence>
<keyword evidence="7 11" id="KW-0175">Coiled coil</keyword>
<evidence type="ECO:0000256" key="2">
    <source>
        <dbReference type="ARBA" id="ARBA00004286"/>
    </source>
</evidence>
<keyword evidence="5" id="KW-0227">DNA damage</keyword>
<keyword evidence="13" id="KW-1185">Reference proteome</keyword>
<dbReference type="PANTHER" id="PTHR19306">
    <property type="entry name" value="STRUCTURAL MAINTENANCE OF CHROMOSOMES 5,6 SMC5, SMC6"/>
    <property type="match status" value="1"/>
</dbReference>
<evidence type="ECO:0000256" key="7">
    <source>
        <dbReference type="ARBA" id="ARBA00023054"/>
    </source>
</evidence>
<reference evidence="12" key="5">
    <citation type="journal article" date="2021" name="G3 (Bethesda)">
        <title>Aegilops tauschii genome assembly Aet v5.0 features greater sequence contiguity and improved annotation.</title>
        <authorList>
            <person name="Wang L."/>
            <person name="Zhu T."/>
            <person name="Rodriguez J.C."/>
            <person name="Deal K.R."/>
            <person name="Dubcovsky J."/>
            <person name="McGuire P.E."/>
            <person name="Lux T."/>
            <person name="Spannagl M."/>
            <person name="Mayer K.F.X."/>
            <person name="Baldrich P."/>
            <person name="Meyers B.C."/>
            <person name="Huo N."/>
            <person name="Gu Y.Q."/>
            <person name="Zhou H."/>
            <person name="Devos K.M."/>
            <person name="Bennetzen J.L."/>
            <person name="Unver T."/>
            <person name="Budak H."/>
            <person name="Gulick P.J."/>
            <person name="Galiba G."/>
            <person name="Kalapos B."/>
            <person name="Nelson D.R."/>
            <person name="Li P."/>
            <person name="You F.M."/>
            <person name="Luo M.C."/>
            <person name="Dvorak J."/>
        </authorList>
    </citation>
    <scope>NUCLEOTIDE SEQUENCE [LARGE SCALE GENOMIC DNA]</scope>
    <source>
        <strain evidence="12">cv. AL8/78</strain>
    </source>
</reference>
<keyword evidence="6" id="KW-0067">ATP-binding</keyword>
<sequence length="197" mass="22743">DKLKKELIEKEENLRSLVGKTREENNMKKSMENNIAEAVKREIELEAEHERGAHMLQRKNGRLNQLQAQLRDFQMQHMQSTQAEASQMEKDMQNIQQQIDHLHSNVTRLREDENEFTAELSGIVKSINDISKEIAENDRRTKQIKSDIADLQRQQSNTVTAFGGQRVLKLLESIETNHKKFESPPIGPIGAHLIDHS</sequence>
<evidence type="ECO:0000256" key="1">
    <source>
        <dbReference type="ARBA" id="ARBA00004123"/>
    </source>
</evidence>
<organism evidence="12 13">
    <name type="scientific">Aegilops tauschii subsp. strangulata</name>
    <name type="common">Goatgrass</name>
    <dbReference type="NCBI Taxonomy" id="200361"/>
    <lineage>
        <taxon>Eukaryota</taxon>
        <taxon>Viridiplantae</taxon>
        <taxon>Streptophyta</taxon>
        <taxon>Embryophyta</taxon>
        <taxon>Tracheophyta</taxon>
        <taxon>Spermatophyta</taxon>
        <taxon>Magnoliopsida</taxon>
        <taxon>Liliopsida</taxon>
        <taxon>Poales</taxon>
        <taxon>Poaceae</taxon>
        <taxon>BOP clade</taxon>
        <taxon>Pooideae</taxon>
        <taxon>Triticodae</taxon>
        <taxon>Triticeae</taxon>
        <taxon>Triticinae</taxon>
        <taxon>Aegilops</taxon>
    </lineage>
</organism>
<reference evidence="13" key="1">
    <citation type="journal article" date="2014" name="Science">
        <title>Ancient hybridizations among the ancestral genomes of bread wheat.</title>
        <authorList>
            <consortium name="International Wheat Genome Sequencing Consortium,"/>
            <person name="Marcussen T."/>
            <person name="Sandve S.R."/>
            <person name="Heier L."/>
            <person name="Spannagl M."/>
            <person name="Pfeifer M."/>
            <person name="Jakobsen K.S."/>
            <person name="Wulff B.B."/>
            <person name="Steuernagel B."/>
            <person name="Mayer K.F."/>
            <person name="Olsen O.A."/>
        </authorList>
    </citation>
    <scope>NUCLEOTIDE SEQUENCE [LARGE SCALE GENOMIC DNA]</scope>
    <source>
        <strain evidence="13">cv. AL8/78</strain>
    </source>
</reference>
<proteinExistence type="predicted"/>
<evidence type="ECO:0000256" key="9">
    <source>
        <dbReference type="ARBA" id="ARBA00023204"/>
    </source>
</evidence>
<dbReference type="EnsemblPlants" id="AET6Gv20134500.21">
    <property type="protein sequence ID" value="AET6Gv20134500.21"/>
    <property type="gene ID" value="AET6Gv20134500"/>
</dbReference>
<keyword evidence="3" id="KW-0158">Chromosome</keyword>
<keyword evidence="4" id="KW-0547">Nucleotide-binding</keyword>
<reference evidence="13" key="2">
    <citation type="journal article" date="2017" name="Nat. Plants">
        <title>The Aegilops tauschii genome reveals multiple impacts of transposons.</title>
        <authorList>
            <person name="Zhao G."/>
            <person name="Zou C."/>
            <person name="Li K."/>
            <person name="Wang K."/>
            <person name="Li T."/>
            <person name="Gao L."/>
            <person name="Zhang X."/>
            <person name="Wang H."/>
            <person name="Yang Z."/>
            <person name="Liu X."/>
            <person name="Jiang W."/>
            <person name="Mao L."/>
            <person name="Kong X."/>
            <person name="Jiao Y."/>
            <person name="Jia J."/>
        </authorList>
    </citation>
    <scope>NUCLEOTIDE SEQUENCE [LARGE SCALE GENOMIC DNA]</scope>
    <source>
        <strain evidence="13">cv. AL8/78</strain>
    </source>
</reference>
<dbReference type="GO" id="GO:0003697">
    <property type="term" value="F:single-stranded DNA binding"/>
    <property type="evidence" value="ECO:0007669"/>
    <property type="project" value="TreeGrafter"/>
</dbReference>
<reference evidence="12" key="3">
    <citation type="journal article" date="2017" name="Nature">
        <title>Genome sequence of the progenitor of the wheat D genome Aegilops tauschii.</title>
        <authorList>
            <person name="Luo M.C."/>
            <person name="Gu Y.Q."/>
            <person name="Puiu D."/>
            <person name="Wang H."/>
            <person name="Twardziok S.O."/>
            <person name="Deal K.R."/>
            <person name="Huo N."/>
            <person name="Zhu T."/>
            <person name="Wang L."/>
            <person name="Wang Y."/>
            <person name="McGuire P.E."/>
            <person name="Liu S."/>
            <person name="Long H."/>
            <person name="Ramasamy R.K."/>
            <person name="Rodriguez J.C."/>
            <person name="Van S.L."/>
            <person name="Yuan L."/>
            <person name="Wang Z."/>
            <person name="Xia Z."/>
            <person name="Xiao L."/>
            <person name="Anderson O.D."/>
            <person name="Ouyang S."/>
            <person name="Liang Y."/>
            <person name="Zimin A.V."/>
            <person name="Pertea G."/>
            <person name="Qi P."/>
            <person name="Bennetzen J.L."/>
            <person name="Dai X."/>
            <person name="Dawson M.W."/>
            <person name="Muller H.G."/>
            <person name="Kugler K."/>
            <person name="Rivarola-Duarte L."/>
            <person name="Spannagl M."/>
            <person name="Mayer K.F.X."/>
            <person name="Lu F.H."/>
            <person name="Bevan M.W."/>
            <person name="Leroy P."/>
            <person name="Li P."/>
            <person name="You F.M."/>
            <person name="Sun Q."/>
            <person name="Liu Z."/>
            <person name="Lyons E."/>
            <person name="Wicker T."/>
            <person name="Salzberg S.L."/>
            <person name="Devos K.M."/>
            <person name="Dvorak J."/>
        </authorList>
    </citation>
    <scope>NUCLEOTIDE SEQUENCE [LARGE SCALE GENOMIC DNA]</scope>
    <source>
        <strain evidence="12">cv. AL8/78</strain>
    </source>
</reference>
<name>A0A453MXI4_AEGTS</name>
<evidence type="ECO:0000313" key="13">
    <source>
        <dbReference type="Proteomes" id="UP000015105"/>
    </source>
</evidence>
<comment type="subcellular location">
    <subcellularLocation>
        <location evidence="2">Chromosome</location>
    </subcellularLocation>
    <subcellularLocation>
        <location evidence="1">Nucleus</location>
    </subcellularLocation>
</comment>
<keyword evidence="8" id="KW-0233">DNA recombination</keyword>
<evidence type="ECO:0000256" key="10">
    <source>
        <dbReference type="ARBA" id="ARBA00023242"/>
    </source>
</evidence>
<dbReference type="GO" id="GO:0000724">
    <property type="term" value="P:double-strand break repair via homologous recombination"/>
    <property type="evidence" value="ECO:0007669"/>
    <property type="project" value="TreeGrafter"/>
</dbReference>
<dbReference type="Proteomes" id="UP000015105">
    <property type="component" value="Chromosome 6D"/>
</dbReference>
<reference evidence="12" key="4">
    <citation type="submission" date="2019-03" db="UniProtKB">
        <authorList>
            <consortium name="EnsemblPlants"/>
        </authorList>
    </citation>
    <scope>IDENTIFICATION</scope>
</reference>
<evidence type="ECO:0000256" key="5">
    <source>
        <dbReference type="ARBA" id="ARBA00022763"/>
    </source>
</evidence>
<feature type="coiled-coil region" evidence="11">
    <location>
        <begin position="4"/>
        <end position="154"/>
    </location>
</feature>
<evidence type="ECO:0000256" key="3">
    <source>
        <dbReference type="ARBA" id="ARBA00022454"/>
    </source>
</evidence>
<keyword evidence="9" id="KW-0234">DNA repair</keyword>
<dbReference type="GO" id="GO:0005634">
    <property type="term" value="C:nucleus"/>
    <property type="evidence" value="ECO:0007669"/>
    <property type="project" value="UniProtKB-SubCell"/>
</dbReference>
<dbReference type="GO" id="GO:0030915">
    <property type="term" value="C:Smc5-Smc6 complex"/>
    <property type="evidence" value="ECO:0007669"/>
    <property type="project" value="TreeGrafter"/>
</dbReference>
<keyword evidence="10" id="KW-0539">Nucleus</keyword>
<evidence type="ECO:0000256" key="6">
    <source>
        <dbReference type="ARBA" id="ARBA00022840"/>
    </source>
</evidence>
<accession>A0A453MXI4</accession>
<dbReference type="GO" id="GO:0003684">
    <property type="term" value="F:damaged DNA binding"/>
    <property type="evidence" value="ECO:0007669"/>
    <property type="project" value="TreeGrafter"/>
</dbReference>
<dbReference type="GO" id="GO:0005524">
    <property type="term" value="F:ATP binding"/>
    <property type="evidence" value="ECO:0007669"/>
    <property type="project" value="UniProtKB-KW"/>
</dbReference>
<dbReference type="AlphaFoldDB" id="A0A453MXI4"/>
<dbReference type="PANTHER" id="PTHR19306:SF6">
    <property type="entry name" value="STRUCTURAL MAINTENANCE OF CHROMOSOMES PROTEIN 6"/>
    <property type="match status" value="1"/>
</dbReference>
<protein>
    <submittedName>
        <fullName evidence="12">Uncharacterized protein</fullName>
    </submittedName>
</protein>
<evidence type="ECO:0000256" key="11">
    <source>
        <dbReference type="SAM" id="Coils"/>
    </source>
</evidence>
<dbReference type="Gramene" id="AET6Gv20134500.21">
    <property type="protein sequence ID" value="AET6Gv20134500.21"/>
    <property type="gene ID" value="AET6Gv20134500"/>
</dbReference>
<dbReference type="GO" id="GO:0035861">
    <property type="term" value="C:site of double-strand break"/>
    <property type="evidence" value="ECO:0007669"/>
    <property type="project" value="TreeGrafter"/>
</dbReference>